<evidence type="ECO:0000256" key="17">
    <source>
        <dbReference type="PROSITE-ProRule" id="PRU00409"/>
    </source>
</evidence>
<evidence type="ECO:0000259" key="18">
    <source>
        <dbReference type="PROSITE" id="PS50975"/>
    </source>
</evidence>
<name>A0ABV6CBM4_9GAMM</name>
<dbReference type="EMBL" id="JBHLXE010000100">
    <property type="protein sequence ID" value="MFC0180396.1"/>
    <property type="molecule type" value="Genomic_DNA"/>
</dbReference>
<dbReference type="NCBIfam" id="TIGR01205">
    <property type="entry name" value="D_ala_D_alaTIGR"/>
    <property type="match status" value="1"/>
</dbReference>
<proteinExistence type="inferred from homology"/>
<keyword evidence="12 16" id="KW-0133">Cell shape</keyword>
<dbReference type="InterPro" id="IPR011095">
    <property type="entry name" value="Dala_Dala_lig_C"/>
</dbReference>
<dbReference type="HAMAP" id="MF_00047">
    <property type="entry name" value="Dala_Dala_lig"/>
    <property type="match status" value="1"/>
</dbReference>
<dbReference type="Pfam" id="PF07478">
    <property type="entry name" value="Dala_Dala_lig_C"/>
    <property type="match status" value="1"/>
</dbReference>
<gene>
    <name evidence="16" type="primary">ddl</name>
    <name evidence="19" type="ORF">ACFFIT_09945</name>
</gene>
<evidence type="ECO:0000256" key="2">
    <source>
        <dbReference type="ARBA" id="ARBA00001946"/>
    </source>
</evidence>
<dbReference type="PANTHER" id="PTHR23132">
    <property type="entry name" value="D-ALANINE--D-ALANINE LIGASE"/>
    <property type="match status" value="1"/>
</dbReference>
<keyword evidence="10 17" id="KW-0547">Nucleotide-binding</keyword>
<dbReference type="PROSITE" id="PS00844">
    <property type="entry name" value="DALA_DALA_LIGASE_2"/>
    <property type="match status" value="1"/>
</dbReference>
<evidence type="ECO:0000256" key="10">
    <source>
        <dbReference type="ARBA" id="ARBA00022741"/>
    </source>
</evidence>
<keyword evidence="9 16" id="KW-0436">Ligase</keyword>
<dbReference type="Pfam" id="PF01820">
    <property type="entry name" value="Dala_Dala_lig_N"/>
    <property type="match status" value="1"/>
</dbReference>
<dbReference type="PROSITE" id="PS50975">
    <property type="entry name" value="ATP_GRASP"/>
    <property type="match status" value="1"/>
</dbReference>
<evidence type="ECO:0000256" key="15">
    <source>
        <dbReference type="ARBA" id="ARBA00047614"/>
    </source>
</evidence>
<comment type="similarity">
    <text evidence="6 16">Belongs to the D-alanine--D-alanine ligase family.</text>
</comment>
<evidence type="ECO:0000256" key="5">
    <source>
        <dbReference type="ARBA" id="ARBA00004752"/>
    </source>
</evidence>
<dbReference type="InterPro" id="IPR005905">
    <property type="entry name" value="D_ala_D_ala"/>
</dbReference>
<dbReference type="RefSeq" id="WP_385877506.1">
    <property type="nucleotide sequence ID" value="NZ_JBHLXE010000100.1"/>
</dbReference>
<dbReference type="InterPro" id="IPR011761">
    <property type="entry name" value="ATP-grasp"/>
</dbReference>
<comment type="catalytic activity">
    <reaction evidence="15 16">
        <text>2 D-alanine + ATP = D-alanyl-D-alanine + ADP + phosphate + H(+)</text>
        <dbReference type="Rhea" id="RHEA:11224"/>
        <dbReference type="ChEBI" id="CHEBI:15378"/>
        <dbReference type="ChEBI" id="CHEBI:30616"/>
        <dbReference type="ChEBI" id="CHEBI:43474"/>
        <dbReference type="ChEBI" id="CHEBI:57416"/>
        <dbReference type="ChEBI" id="CHEBI:57822"/>
        <dbReference type="ChEBI" id="CHEBI:456216"/>
        <dbReference type="EC" id="6.3.2.4"/>
    </reaction>
</comment>
<organism evidence="19 20">
    <name type="scientific">Thorsellia kenyensis</name>
    <dbReference type="NCBI Taxonomy" id="1549888"/>
    <lineage>
        <taxon>Bacteria</taxon>
        <taxon>Pseudomonadati</taxon>
        <taxon>Pseudomonadota</taxon>
        <taxon>Gammaproteobacteria</taxon>
        <taxon>Enterobacterales</taxon>
        <taxon>Thorselliaceae</taxon>
        <taxon>Thorsellia</taxon>
    </lineage>
</organism>
<comment type="subcellular location">
    <subcellularLocation>
        <location evidence="4 16">Cytoplasm</location>
    </subcellularLocation>
</comment>
<dbReference type="InterPro" id="IPR013815">
    <property type="entry name" value="ATP_grasp_subdomain_1"/>
</dbReference>
<comment type="caution">
    <text evidence="19">The sequence shown here is derived from an EMBL/GenBank/DDBJ whole genome shotgun (WGS) entry which is preliminary data.</text>
</comment>
<comment type="cofactor">
    <cofactor evidence="1">
        <name>Mn(2+)</name>
        <dbReference type="ChEBI" id="CHEBI:29035"/>
    </cofactor>
</comment>
<protein>
    <recommendedName>
        <fullName evidence="7 16">D-alanine--D-alanine ligase</fullName>
        <ecNumber evidence="7 16">6.3.2.4</ecNumber>
    </recommendedName>
    <alternativeName>
        <fullName evidence="16">D-Ala-D-Ala ligase</fullName>
    </alternativeName>
    <alternativeName>
        <fullName evidence="16">D-alanylalanine synthetase</fullName>
    </alternativeName>
</protein>
<comment type="function">
    <text evidence="3 16">Cell wall formation.</text>
</comment>
<dbReference type="EC" id="6.3.2.4" evidence="7 16"/>
<evidence type="ECO:0000313" key="19">
    <source>
        <dbReference type="EMBL" id="MFC0180396.1"/>
    </source>
</evidence>
<dbReference type="PANTHER" id="PTHR23132:SF23">
    <property type="entry name" value="D-ALANINE--D-ALANINE LIGASE B"/>
    <property type="match status" value="1"/>
</dbReference>
<evidence type="ECO:0000256" key="6">
    <source>
        <dbReference type="ARBA" id="ARBA00010871"/>
    </source>
</evidence>
<keyword evidence="14 16" id="KW-0961">Cell wall biogenesis/degradation</keyword>
<dbReference type="InterPro" id="IPR000291">
    <property type="entry name" value="D-Ala_lig_Van_CS"/>
</dbReference>
<evidence type="ECO:0000256" key="16">
    <source>
        <dbReference type="HAMAP-Rule" id="MF_00047"/>
    </source>
</evidence>
<reference evidence="19 20" key="1">
    <citation type="submission" date="2024-09" db="EMBL/GenBank/DDBJ databases">
        <authorList>
            <person name="Sun Q."/>
            <person name="Mori K."/>
        </authorList>
    </citation>
    <scope>NUCLEOTIDE SEQUENCE [LARGE SCALE GENOMIC DNA]</scope>
    <source>
        <strain evidence="19 20">CCM 8545</strain>
    </source>
</reference>
<evidence type="ECO:0000256" key="14">
    <source>
        <dbReference type="ARBA" id="ARBA00023316"/>
    </source>
</evidence>
<evidence type="ECO:0000256" key="3">
    <source>
        <dbReference type="ARBA" id="ARBA00003921"/>
    </source>
</evidence>
<evidence type="ECO:0000256" key="13">
    <source>
        <dbReference type="ARBA" id="ARBA00022984"/>
    </source>
</evidence>
<evidence type="ECO:0000256" key="4">
    <source>
        <dbReference type="ARBA" id="ARBA00004496"/>
    </source>
</evidence>
<sequence length="308" mass="33742">MLTKVAVLMGGNSSEREVSLNSGKAVLNALLEKGIDAIAIDPSIDDITHLKEKGITSAFIALHGSDGENGTIQGVLDYLKIPYTGSGVQACAVGMNKHFCKVLWKAAGLPVADYIALTKNEYQEIQYEQLIETIAHLGLPVFIKPNSEGSSVGVSKVDEYSQLKTALEVAFEFDNLILIESYLSGDEFSVPVVLKDVYPSIRIQSQNAFYDYEAKYVLNNTHYLCPSELPKEQEQEIKNLAFKAYEVIGCEGWGRVDLMQNAKGQFMLLEINTSPGMTSHSLVPKSALTLGESFSDLVVKILNNAKHD</sequence>
<feature type="domain" description="ATP-grasp" evidence="18">
    <location>
        <begin position="101"/>
        <end position="303"/>
    </location>
</feature>
<accession>A0ABV6CBM4</accession>
<dbReference type="Gene3D" id="3.40.50.20">
    <property type="match status" value="1"/>
</dbReference>
<keyword evidence="11 17" id="KW-0067">ATP-binding</keyword>
<evidence type="ECO:0000256" key="8">
    <source>
        <dbReference type="ARBA" id="ARBA00022490"/>
    </source>
</evidence>
<dbReference type="Proteomes" id="UP001589758">
    <property type="component" value="Unassembled WGS sequence"/>
</dbReference>
<dbReference type="PIRSF" id="PIRSF039102">
    <property type="entry name" value="Ddl/VanB"/>
    <property type="match status" value="1"/>
</dbReference>
<comment type="cofactor">
    <cofactor evidence="2">
        <name>Mg(2+)</name>
        <dbReference type="ChEBI" id="CHEBI:18420"/>
    </cofactor>
</comment>
<dbReference type="SUPFAM" id="SSF52440">
    <property type="entry name" value="PreATP-grasp domain"/>
    <property type="match status" value="1"/>
</dbReference>
<dbReference type="InterPro" id="IPR011127">
    <property type="entry name" value="Dala_Dala_lig_N"/>
</dbReference>
<dbReference type="NCBIfam" id="NF002378">
    <property type="entry name" value="PRK01372.1"/>
    <property type="match status" value="1"/>
</dbReference>
<comment type="pathway">
    <text evidence="5 16">Cell wall biogenesis; peptidoglycan biosynthesis.</text>
</comment>
<keyword evidence="8 16" id="KW-0963">Cytoplasm</keyword>
<dbReference type="InterPro" id="IPR016185">
    <property type="entry name" value="PreATP-grasp_dom_sf"/>
</dbReference>
<evidence type="ECO:0000256" key="7">
    <source>
        <dbReference type="ARBA" id="ARBA00012216"/>
    </source>
</evidence>
<dbReference type="GO" id="GO:0008716">
    <property type="term" value="F:D-alanine-D-alanine ligase activity"/>
    <property type="evidence" value="ECO:0007669"/>
    <property type="project" value="UniProtKB-EC"/>
</dbReference>
<evidence type="ECO:0000256" key="1">
    <source>
        <dbReference type="ARBA" id="ARBA00001936"/>
    </source>
</evidence>
<dbReference type="Gene3D" id="3.30.470.20">
    <property type="entry name" value="ATP-grasp fold, B domain"/>
    <property type="match status" value="1"/>
</dbReference>
<evidence type="ECO:0000256" key="12">
    <source>
        <dbReference type="ARBA" id="ARBA00022960"/>
    </source>
</evidence>
<dbReference type="PROSITE" id="PS00843">
    <property type="entry name" value="DALA_DALA_LIGASE_1"/>
    <property type="match status" value="1"/>
</dbReference>
<evidence type="ECO:0000256" key="9">
    <source>
        <dbReference type="ARBA" id="ARBA00022598"/>
    </source>
</evidence>
<evidence type="ECO:0000313" key="20">
    <source>
        <dbReference type="Proteomes" id="UP001589758"/>
    </source>
</evidence>
<dbReference type="SUPFAM" id="SSF56059">
    <property type="entry name" value="Glutathione synthetase ATP-binding domain-like"/>
    <property type="match status" value="1"/>
</dbReference>
<keyword evidence="13 16" id="KW-0573">Peptidoglycan synthesis</keyword>
<keyword evidence="20" id="KW-1185">Reference proteome</keyword>
<evidence type="ECO:0000256" key="11">
    <source>
        <dbReference type="ARBA" id="ARBA00022840"/>
    </source>
</evidence>
<dbReference type="Gene3D" id="3.30.1490.20">
    <property type="entry name" value="ATP-grasp fold, A domain"/>
    <property type="match status" value="1"/>
</dbReference>